<accession>A0ABP5FFU1</accession>
<evidence type="ECO:0000313" key="5">
    <source>
        <dbReference type="Proteomes" id="UP001501196"/>
    </source>
</evidence>
<evidence type="ECO:0000259" key="3">
    <source>
        <dbReference type="Pfam" id="PF01882"/>
    </source>
</evidence>
<evidence type="ECO:0000256" key="2">
    <source>
        <dbReference type="SAM" id="Phobius"/>
    </source>
</evidence>
<dbReference type="Proteomes" id="UP001501196">
    <property type="component" value="Unassembled WGS sequence"/>
</dbReference>
<dbReference type="RefSeq" id="WP_344369344.1">
    <property type="nucleotide sequence ID" value="NZ_BAAAPW010000001.1"/>
</dbReference>
<organism evidence="4 5">
    <name type="scientific">Agromyces tropicus</name>
    <dbReference type="NCBI Taxonomy" id="555371"/>
    <lineage>
        <taxon>Bacteria</taxon>
        <taxon>Bacillati</taxon>
        <taxon>Actinomycetota</taxon>
        <taxon>Actinomycetes</taxon>
        <taxon>Micrococcales</taxon>
        <taxon>Microbacteriaceae</taxon>
        <taxon>Agromyces</taxon>
    </lineage>
</organism>
<keyword evidence="2" id="KW-0812">Transmembrane</keyword>
<feature type="domain" description="DUF58" evidence="3">
    <location>
        <begin position="269"/>
        <end position="358"/>
    </location>
</feature>
<dbReference type="InterPro" id="IPR002881">
    <property type="entry name" value="DUF58"/>
</dbReference>
<reference evidence="5" key="1">
    <citation type="journal article" date="2019" name="Int. J. Syst. Evol. Microbiol.">
        <title>The Global Catalogue of Microorganisms (GCM) 10K type strain sequencing project: providing services to taxonomists for standard genome sequencing and annotation.</title>
        <authorList>
            <consortium name="The Broad Institute Genomics Platform"/>
            <consortium name="The Broad Institute Genome Sequencing Center for Infectious Disease"/>
            <person name="Wu L."/>
            <person name="Ma J."/>
        </authorList>
    </citation>
    <scope>NUCLEOTIDE SEQUENCE [LARGE SCALE GENOMIC DNA]</scope>
    <source>
        <strain evidence="5">JCM 15672</strain>
    </source>
</reference>
<protein>
    <submittedName>
        <fullName evidence="4">DUF58 domain-containing protein</fullName>
    </submittedName>
</protein>
<evidence type="ECO:0000313" key="4">
    <source>
        <dbReference type="EMBL" id="GAA2025769.1"/>
    </source>
</evidence>
<comment type="caution">
    <text evidence="4">The sequence shown here is derived from an EMBL/GenBank/DDBJ whole genome shotgun (WGS) entry which is preliminary data.</text>
</comment>
<keyword evidence="5" id="KW-1185">Reference proteome</keyword>
<dbReference type="Pfam" id="PF01882">
    <property type="entry name" value="DUF58"/>
    <property type="match status" value="1"/>
</dbReference>
<dbReference type="PANTHER" id="PTHR34351">
    <property type="entry name" value="SLR1927 PROTEIN-RELATED"/>
    <property type="match status" value="1"/>
</dbReference>
<keyword evidence="2" id="KW-0472">Membrane</keyword>
<dbReference type="EMBL" id="BAAAPW010000001">
    <property type="protein sequence ID" value="GAA2025769.1"/>
    <property type="molecule type" value="Genomic_DNA"/>
</dbReference>
<feature type="region of interest" description="Disordered" evidence="1">
    <location>
        <begin position="1"/>
        <end position="40"/>
    </location>
</feature>
<proteinExistence type="predicted"/>
<evidence type="ECO:0000256" key="1">
    <source>
        <dbReference type="SAM" id="MobiDB-lite"/>
    </source>
</evidence>
<keyword evidence="2" id="KW-1133">Transmembrane helix</keyword>
<feature type="compositionally biased region" description="Low complexity" evidence="1">
    <location>
        <begin position="7"/>
        <end position="19"/>
    </location>
</feature>
<gene>
    <name evidence="4" type="ORF">GCM10009819_06040</name>
</gene>
<dbReference type="PANTHER" id="PTHR34351:SF1">
    <property type="entry name" value="SLR1927 PROTEIN"/>
    <property type="match status" value="1"/>
</dbReference>
<feature type="transmembrane region" description="Helical" evidence="2">
    <location>
        <begin position="108"/>
        <end position="126"/>
    </location>
</feature>
<name>A0ABP5FFU1_9MICO</name>
<sequence length="459" mass="47900">MSSGLDAPASASTEPPAASVEGSASPVAGSTAPSGAPPSQARLALRSAGRSLAATAASAGAALRRAGAAVADAASPVTSVVSPAGRLVLAASVVALSLAWLLGWIELAFVGATLLAAVLVAVPFAFGRMRYEVRIELQPRRVVAGERALGRLVVRNAGEAAAVPSQLELPVGRGLAEFVVPSIPVGGEHEELFAVPTRRRAVIVAGPAVSVRGDQLGLLRREIRWTEPVELFVHPVTARLKPSAAGLVRDLEGDVTRTITDNDISFHALRAYEPGDALRNVHWRTSARTGQLMVRQYEETRRSQLLLVQATASEHYASEDEFELAVSVLASIGVQVVRDATRLEAAAGDRRLGTATPTALLDATSRIASLDGSAVPMRDVVREASRRAGAPSVVVVVGGSRAPLAEFRAVETVFGSDTQLIALRAEVGASSRITRLGGSTIATVGALEELPRLVRRIRP</sequence>
<feature type="transmembrane region" description="Helical" evidence="2">
    <location>
        <begin position="84"/>
        <end position="102"/>
    </location>
</feature>